<organism evidence="2 3">
    <name type="scientific">Actinocatenispora rupis</name>
    <dbReference type="NCBI Taxonomy" id="519421"/>
    <lineage>
        <taxon>Bacteria</taxon>
        <taxon>Bacillati</taxon>
        <taxon>Actinomycetota</taxon>
        <taxon>Actinomycetes</taxon>
        <taxon>Micromonosporales</taxon>
        <taxon>Micromonosporaceae</taxon>
        <taxon>Actinocatenispora</taxon>
    </lineage>
</organism>
<protein>
    <submittedName>
        <fullName evidence="2">Oxidoreductase</fullName>
    </submittedName>
</protein>
<dbReference type="EMBL" id="BOMB01000001">
    <property type="protein sequence ID" value="GID09600.1"/>
    <property type="molecule type" value="Genomic_DNA"/>
</dbReference>
<evidence type="ECO:0000256" key="1">
    <source>
        <dbReference type="ARBA" id="ARBA00006484"/>
    </source>
</evidence>
<dbReference type="GO" id="GO:0016616">
    <property type="term" value="F:oxidoreductase activity, acting on the CH-OH group of donors, NAD or NADP as acceptor"/>
    <property type="evidence" value="ECO:0007669"/>
    <property type="project" value="TreeGrafter"/>
</dbReference>
<sequence length="239" mass="23342">MRRALVTGAASGIGRATVDLLRANGWRVAGIDRSGSDDPELHAADVTDEASLRSAVAAAVGDAGLDAVVCCAGVSGSSSGDGPVGTSTAAAFDTVVGTNLRGAFLTVSAAWPALTAARGTVVLVSSVLGLTGGGGPFRSTAYVISKGGLVAFARAIAAQGADAGVRANCVAPGLVDTPFAGRARTDPVVARYVADRQRLTGGPLVADDVAAAVGYLVSPAAAAVTGQVLAVDAGWGLDP</sequence>
<dbReference type="InterPro" id="IPR036291">
    <property type="entry name" value="NAD(P)-bd_dom_sf"/>
</dbReference>
<dbReference type="SUPFAM" id="SSF51735">
    <property type="entry name" value="NAD(P)-binding Rossmann-fold domains"/>
    <property type="match status" value="1"/>
</dbReference>
<dbReference type="Gene3D" id="3.40.50.720">
    <property type="entry name" value="NAD(P)-binding Rossmann-like Domain"/>
    <property type="match status" value="1"/>
</dbReference>
<comment type="similarity">
    <text evidence="1">Belongs to the short-chain dehydrogenases/reductases (SDR) family.</text>
</comment>
<keyword evidence="3" id="KW-1185">Reference proteome</keyword>
<dbReference type="PANTHER" id="PTHR42760:SF135">
    <property type="entry name" value="BLL7886 PROTEIN"/>
    <property type="match status" value="1"/>
</dbReference>
<evidence type="ECO:0000313" key="3">
    <source>
        <dbReference type="Proteomes" id="UP000612808"/>
    </source>
</evidence>
<accession>A0A8J3IVY7</accession>
<reference evidence="2" key="1">
    <citation type="submission" date="2021-01" db="EMBL/GenBank/DDBJ databases">
        <title>Whole genome shotgun sequence of Actinocatenispora rupis NBRC 107355.</title>
        <authorList>
            <person name="Komaki H."/>
            <person name="Tamura T."/>
        </authorList>
    </citation>
    <scope>NUCLEOTIDE SEQUENCE</scope>
    <source>
        <strain evidence="2">NBRC 107355</strain>
    </source>
</reference>
<dbReference type="GO" id="GO:0030497">
    <property type="term" value="P:fatty acid elongation"/>
    <property type="evidence" value="ECO:0007669"/>
    <property type="project" value="TreeGrafter"/>
</dbReference>
<evidence type="ECO:0000313" key="2">
    <source>
        <dbReference type="EMBL" id="GID09600.1"/>
    </source>
</evidence>
<dbReference type="InterPro" id="IPR002347">
    <property type="entry name" value="SDR_fam"/>
</dbReference>
<dbReference type="Proteomes" id="UP000612808">
    <property type="component" value="Unassembled WGS sequence"/>
</dbReference>
<name>A0A8J3IVY7_9ACTN</name>
<dbReference type="AlphaFoldDB" id="A0A8J3IVY7"/>
<dbReference type="Pfam" id="PF13561">
    <property type="entry name" value="adh_short_C2"/>
    <property type="match status" value="1"/>
</dbReference>
<dbReference type="PRINTS" id="PR00081">
    <property type="entry name" value="GDHRDH"/>
</dbReference>
<dbReference type="RefSeq" id="WP_203654461.1">
    <property type="nucleotide sequence ID" value="NZ_BAAAZM010000010.1"/>
</dbReference>
<dbReference type="CDD" id="cd05233">
    <property type="entry name" value="SDR_c"/>
    <property type="match status" value="1"/>
</dbReference>
<dbReference type="PANTHER" id="PTHR42760">
    <property type="entry name" value="SHORT-CHAIN DEHYDROGENASES/REDUCTASES FAMILY MEMBER"/>
    <property type="match status" value="1"/>
</dbReference>
<comment type="caution">
    <text evidence="2">The sequence shown here is derived from an EMBL/GenBank/DDBJ whole genome shotgun (WGS) entry which is preliminary data.</text>
</comment>
<gene>
    <name evidence="2" type="ORF">Aru02nite_04890</name>
</gene>
<proteinExistence type="inferred from homology"/>